<evidence type="ECO:0000313" key="5">
    <source>
        <dbReference type="Proteomes" id="UP000308802"/>
    </source>
</evidence>
<dbReference type="Proteomes" id="UP000308802">
    <property type="component" value="Unassembled WGS sequence"/>
</dbReference>
<evidence type="ECO:0000256" key="2">
    <source>
        <dbReference type="ARBA" id="ARBA00022801"/>
    </source>
</evidence>
<dbReference type="AlphaFoldDB" id="A0A4S8ZR54"/>
<feature type="domain" description="Carboxylesterase type B" evidence="3">
    <location>
        <begin position="198"/>
        <end position="685"/>
    </location>
</feature>
<gene>
    <name evidence="4" type="ORF">D6D19_08782</name>
</gene>
<dbReference type="Gene3D" id="3.40.50.1820">
    <property type="entry name" value="alpha/beta hydrolase"/>
    <property type="match status" value="1"/>
</dbReference>
<comment type="caution">
    <text evidence="4">The sequence shown here is derived from an EMBL/GenBank/DDBJ whole genome shotgun (WGS) entry which is preliminary data.</text>
</comment>
<dbReference type="PROSITE" id="PS00122">
    <property type="entry name" value="CARBOXYLESTERASE_B_1"/>
    <property type="match status" value="1"/>
</dbReference>
<dbReference type="Pfam" id="PF00135">
    <property type="entry name" value="COesterase"/>
    <property type="match status" value="1"/>
</dbReference>
<dbReference type="GO" id="GO:0016787">
    <property type="term" value="F:hydrolase activity"/>
    <property type="evidence" value="ECO:0007669"/>
    <property type="project" value="UniProtKB-KW"/>
</dbReference>
<dbReference type="InterPro" id="IPR029058">
    <property type="entry name" value="AB_hydrolase_fold"/>
</dbReference>
<organism evidence="4 5">
    <name type="scientific">Aureobasidium pullulans</name>
    <name type="common">Black yeast</name>
    <name type="synonym">Pullularia pullulans</name>
    <dbReference type="NCBI Taxonomy" id="5580"/>
    <lineage>
        <taxon>Eukaryota</taxon>
        <taxon>Fungi</taxon>
        <taxon>Dikarya</taxon>
        <taxon>Ascomycota</taxon>
        <taxon>Pezizomycotina</taxon>
        <taxon>Dothideomycetes</taxon>
        <taxon>Dothideomycetidae</taxon>
        <taxon>Dothideales</taxon>
        <taxon>Saccotheciaceae</taxon>
        <taxon>Aureobasidium</taxon>
    </lineage>
</organism>
<proteinExistence type="inferred from homology"/>
<sequence>MCPHMDLPAPTPIERCRKRAGLLVIQASSPLSSRIENMKKTWVLFYLDYQDHRLATQFIFKQLEHNSNLSQYLLESVTPSIFTALKILSISASALVSAPQFLFRPGEVLPRDRADGLSITIKYLGTTTITPPAASASTAPLVLGLQVNRLLVMSSSNPSRHFAFALLIPLVLAAANYASLHQQVLGFLGYHSTVSSLPAVTIPQATLVGTVIDNAFPTPVEAFLGFPYAAAPTGALRFAKPVAVQPGNETFKADAFGPRCPGKQLLPPGGGEDIWSENCLTANIFRPTSLPKDKKVPVMVYIHGGAFNRGTAKMHNTASMVGYATEAFVAVSFNYRIGALGFLNSKVTEKEGLLNLGLHDQVLMLEWVRDNIAAFGGDEGDVTLVGLSAGAHSEQIGHHIMNINSPHQYPLFHKAVIESGGPTSRALHPYDSGLHEEQFQMFLTLTSCSGLSDTAILPCLRNASEASIVEASNTVFAHWNPSVRWAWQPVIDKDLISRRPLSAWKSGNYANVPILTGFNHNEGTMYVPKTTTTSAQFREFWAELLPHLGNEELDVVEQLYPDPAVYPDSEYLDTRGLDVGAQYKRLEAAYGHYAYVCPVRQTAQFSKTPVYLYHWATNRTILGGANHGDQMWYETFDPSTTSVSSTHKELAGVFHDYIVSFVLTGDPNAVKGRWKRPVWEAWGKKGEQEHKTMVFGAGNDERAGGKGKGVIAELLNDTWGSKQCEFWWSQTPNVED</sequence>
<dbReference type="InterPro" id="IPR002018">
    <property type="entry name" value="CarbesteraseB"/>
</dbReference>
<evidence type="ECO:0000259" key="3">
    <source>
        <dbReference type="Pfam" id="PF00135"/>
    </source>
</evidence>
<dbReference type="SUPFAM" id="SSF53474">
    <property type="entry name" value="alpha/beta-Hydrolases"/>
    <property type="match status" value="1"/>
</dbReference>
<dbReference type="InterPro" id="IPR050309">
    <property type="entry name" value="Type-B_Carboxylest/Lipase"/>
</dbReference>
<dbReference type="FunFam" id="3.40.50.1820:FF:000263">
    <property type="entry name" value="Carboxylic ester hydrolase"/>
    <property type="match status" value="1"/>
</dbReference>
<dbReference type="InterPro" id="IPR019826">
    <property type="entry name" value="Carboxylesterase_B_AS"/>
</dbReference>
<comment type="similarity">
    <text evidence="1">Belongs to the type-B carboxylesterase/lipase family.</text>
</comment>
<protein>
    <submittedName>
        <fullName evidence="4">Alpha/beta-hydrolase</fullName>
    </submittedName>
</protein>
<evidence type="ECO:0000313" key="4">
    <source>
        <dbReference type="EMBL" id="THW68754.1"/>
    </source>
</evidence>
<reference evidence="4 5" key="1">
    <citation type="submission" date="2018-10" db="EMBL/GenBank/DDBJ databases">
        <title>Fifty Aureobasidium pullulans genomes reveal a recombining polyextremotolerant generalist.</title>
        <authorList>
            <person name="Gostincar C."/>
            <person name="Turk M."/>
            <person name="Zajc J."/>
            <person name="Gunde-Cimerman N."/>
        </authorList>
    </citation>
    <scope>NUCLEOTIDE SEQUENCE [LARGE SCALE GENOMIC DNA]</scope>
    <source>
        <strain evidence="4 5">EXF-10659</strain>
    </source>
</reference>
<evidence type="ECO:0000256" key="1">
    <source>
        <dbReference type="ARBA" id="ARBA00005964"/>
    </source>
</evidence>
<name>A0A4S8ZR54_AURPU</name>
<keyword evidence="2 4" id="KW-0378">Hydrolase</keyword>
<accession>A0A4S8ZR54</accession>
<dbReference type="PANTHER" id="PTHR11559">
    <property type="entry name" value="CARBOXYLESTERASE"/>
    <property type="match status" value="1"/>
</dbReference>
<dbReference type="EMBL" id="QZAO01000431">
    <property type="protein sequence ID" value="THW68754.1"/>
    <property type="molecule type" value="Genomic_DNA"/>
</dbReference>